<gene>
    <name evidence="1" type="ORF">H8S59_15745</name>
</gene>
<proteinExistence type="predicted"/>
<keyword evidence="2" id="KW-1185">Reference proteome</keyword>
<dbReference type="RefSeq" id="WP_187522024.1">
    <property type="nucleotide sequence ID" value="NZ_JACONW010000073.1"/>
</dbReference>
<reference evidence="1 2" key="1">
    <citation type="submission" date="2020-08" db="EMBL/GenBank/DDBJ databases">
        <title>Putative novel bacterial strains isolated from necrotic wheat leaf tissues caused by Xanthomonas translucens.</title>
        <authorList>
            <person name="Tambong J.T."/>
        </authorList>
    </citation>
    <scope>NUCLEOTIDE SEQUENCE [LARGE SCALE GENOMIC DNA]</scope>
    <source>
        <strain evidence="1 2">DOAB 1069</strain>
    </source>
</reference>
<comment type="caution">
    <text evidence="1">The sequence shown here is derived from an EMBL/GenBank/DDBJ whole genome shotgun (WGS) entry which is preliminary data.</text>
</comment>
<evidence type="ECO:0000313" key="2">
    <source>
        <dbReference type="Proteomes" id="UP000651852"/>
    </source>
</evidence>
<dbReference type="EMBL" id="JACONW010000073">
    <property type="protein sequence ID" value="MBC3951219.1"/>
    <property type="molecule type" value="Genomic_DNA"/>
</dbReference>
<sequence>MNHKKLLGYLPGDLVEPITHDVARVTAWEMLGPEKIPHELLTAQVLKKVFLRWDCVLQGPRDEASPHYKDLVCLTMAAVLHRHGFQDEALTQAALEAVDRLNEQVVLSDTFERNSDAIKALLTSPPTPLVRRPSFDKNVTFLREGDVLSVQIGEWFYAIYVHSILGNHEAPVVEIYDFASRQRPGPEDLRHCKAKGQRYNDGVMRIAQHAPYGLRDVPDRARQFQIIASGLPAPRVDHLQPSIGLFAVSDPFTLLEEIQRAFGHD</sequence>
<name>A0ABR7B238_9PSED</name>
<dbReference type="Proteomes" id="UP000651852">
    <property type="component" value="Unassembled WGS sequence"/>
</dbReference>
<accession>A0ABR7B238</accession>
<organism evidence="1 2">
    <name type="scientific">Pseudomonas folii</name>
    <dbReference type="NCBI Taxonomy" id="2762593"/>
    <lineage>
        <taxon>Bacteria</taxon>
        <taxon>Pseudomonadati</taxon>
        <taxon>Pseudomonadota</taxon>
        <taxon>Gammaproteobacteria</taxon>
        <taxon>Pseudomonadales</taxon>
        <taxon>Pseudomonadaceae</taxon>
        <taxon>Pseudomonas</taxon>
    </lineage>
</organism>
<evidence type="ECO:0000313" key="1">
    <source>
        <dbReference type="EMBL" id="MBC3951219.1"/>
    </source>
</evidence>
<protein>
    <submittedName>
        <fullName evidence="1">Uncharacterized protein</fullName>
    </submittedName>
</protein>